<accession>A0A2N3YGV3</accession>
<evidence type="ECO:0000313" key="8">
    <source>
        <dbReference type="EMBL" id="PKW26066.1"/>
    </source>
</evidence>
<dbReference type="PROSITE" id="PS50970">
    <property type="entry name" value="HCY"/>
    <property type="match status" value="1"/>
</dbReference>
<dbReference type="GO" id="GO:0033528">
    <property type="term" value="P:S-methylmethionine cycle"/>
    <property type="evidence" value="ECO:0007669"/>
    <property type="project" value="TreeGrafter"/>
</dbReference>
<dbReference type="Gene3D" id="3.20.20.330">
    <property type="entry name" value="Homocysteine-binding-like domain"/>
    <property type="match status" value="1"/>
</dbReference>
<dbReference type="GO" id="GO:0008270">
    <property type="term" value="F:zinc ion binding"/>
    <property type="evidence" value="ECO:0007669"/>
    <property type="project" value="InterPro"/>
</dbReference>
<dbReference type="Proteomes" id="UP000233781">
    <property type="component" value="Unassembled WGS sequence"/>
</dbReference>
<dbReference type="GO" id="GO:0008898">
    <property type="term" value="F:S-adenosylmethionine-homocysteine S-methyltransferase activity"/>
    <property type="evidence" value="ECO:0007669"/>
    <property type="project" value="TreeGrafter"/>
</dbReference>
<dbReference type="GO" id="GO:0009086">
    <property type="term" value="P:methionine biosynthetic process"/>
    <property type="evidence" value="ECO:0007669"/>
    <property type="project" value="InterPro"/>
</dbReference>
<dbReference type="PANTHER" id="PTHR46015:SF1">
    <property type="entry name" value="HOMOCYSTEINE S-METHYLTRANSFERASE-LIKE ISOFORM 1"/>
    <property type="match status" value="1"/>
</dbReference>
<evidence type="ECO:0000313" key="9">
    <source>
        <dbReference type="Proteomes" id="UP000233781"/>
    </source>
</evidence>
<dbReference type="SUPFAM" id="SSF82282">
    <property type="entry name" value="Homocysteine S-methyltransferase"/>
    <property type="match status" value="1"/>
</dbReference>
<keyword evidence="9" id="KW-1185">Reference proteome</keyword>
<feature type="binding site" evidence="5 6">
    <location>
        <position position="225"/>
    </location>
    <ligand>
        <name>Zn(2+)</name>
        <dbReference type="ChEBI" id="CHEBI:29105"/>
    </ligand>
</feature>
<dbReference type="NCBIfam" id="NF007020">
    <property type="entry name" value="PRK09485.1"/>
    <property type="match status" value="1"/>
</dbReference>
<evidence type="ECO:0000256" key="1">
    <source>
        <dbReference type="ARBA" id="ARBA00022603"/>
    </source>
</evidence>
<keyword evidence="3 5" id="KW-0479">Metal-binding</keyword>
<evidence type="ECO:0000256" key="3">
    <source>
        <dbReference type="ARBA" id="ARBA00022723"/>
    </source>
</evidence>
<gene>
    <name evidence="8" type="ORF">ATL31_0871</name>
</gene>
<evidence type="ECO:0000256" key="4">
    <source>
        <dbReference type="ARBA" id="ARBA00022833"/>
    </source>
</evidence>
<evidence type="ECO:0000256" key="6">
    <source>
        <dbReference type="PROSITE-ProRule" id="PRU00333"/>
    </source>
</evidence>
<dbReference type="InterPro" id="IPR036589">
    <property type="entry name" value="HCY_dom_sf"/>
</dbReference>
<protein>
    <submittedName>
        <fullName evidence="8">Homocysteine S-methyltransferase</fullName>
    </submittedName>
</protein>
<evidence type="ECO:0000256" key="5">
    <source>
        <dbReference type="PIRSR" id="PIRSR037505-2"/>
    </source>
</evidence>
<dbReference type="AlphaFoldDB" id="A0A2N3YGV3"/>
<dbReference type="Pfam" id="PF02574">
    <property type="entry name" value="S-methyl_trans"/>
    <property type="match status" value="1"/>
</dbReference>
<dbReference type="EMBL" id="PJNE01000001">
    <property type="protein sequence ID" value="PKW26066.1"/>
    <property type="molecule type" value="Genomic_DNA"/>
</dbReference>
<comment type="caution">
    <text evidence="8">The sequence shown here is derived from an EMBL/GenBank/DDBJ whole genome shotgun (WGS) entry which is preliminary data.</text>
</comment>
<dbReference type="InterPro" id="IPR051486">
    <property type="entry name" value="Hcy_S-methyltransferase"/>
</dbReference>
<feature type="binding site" evidence="6">
    <location>
        <position position="288"/>
    </location>
    <ligand>
        <name>Zn(2+)</name>
        <dbReference type="ChEBI" id="CHEBI:29105"/>
    </ligand>
</feature>
<keyword evidence="4 5" id="KW-0862">Zinc</keyword>
<feature type="domain" description="Hcy-binding" evidence="7">
    <location>
        <begin position="11"/>
        <end position="303"/>
    </location>
</feature>
<dbReference type="OrthoDB" id="9803687at2"/>
<evidence type="ECO:0000259" key="7">
    <source>
        <dbReference type="PROSITE" id="PS50970"/>
    </source>
</evidence>
<keyword evidence="2 6" id="KW-0808">Transferase</keyword>
<dbReference type="PANTHER" id="PTHR46015">
    <property type="entry name" value="ZGC:172121"/>
    <property type="match status" value="1"/>
</dbReference>
<dbReference type="GO" id="GO:0032259">
    <property type="term" value="P:methylation"/>
    <property type="evidence" value="ECO:0007669"/>
    <property type="project" value="UniProtKB-KW"/>
</dbReference>
<sequence length="305" mass="31053">MGRVAPDRLSPTAIGDLLAAGPVVLDGGLSTALEERGHDLSTSLWSARLVRDAPDEVRAAQAGFVEAGARVLITASYQMSYSGYEAAGLTAAQCDADLLATVRIAREAAGDRALVAASVGPYGAARADGSEYTGYPEVPRGALRDFHARRLEHLVAAGPDLLAVETLPELREAEVVASLVDEIAPGMPYWLSFSATTGGRLTGGAPFAEAAASARGSCLAVGVNCTAPALVDELLEGASAPVPFVVYPNSGARYDPAGKTWADAGTPVFTADTVRGWVERGAALVGGCCGTSAAGVAAVAAALRR</sequence>
<proteinExistence type="predicted"/>
<evidence type="ECO:0000256" key="2">
    <source>
        <dbReference type="ARBA" id="ARBA00022679"/>
    </source>
</evidence>
<dbReference type="InterPro" id="IPR003726">
    <property type="entry name" value="HCY_dom"/>
</dbReference>
<comment type="cofactor">
    <cofactor evidence="5">
        <name>Zn(2+)</name>
        <dbReference type="ChEBI" id="CHEBI:29105"/>
    </cofactor>
    <text evidence="5">Binds 1 zinc ion per subunit.</text>
</comment>
<organism evidence="8 9">
    <name type="scientific">Phycicoccus duodecadis</name>
    <dbReference type="NCBI Taxonomy" id="173053"/>
    <lineage>
        <taxon>Bacteria</taxon>
        <taxon>Bacillati</taxon>
        <taxon>Actinomycetota</taxon>
        <taxon>Actinomycetes</taxon>
        <taxon>Micrococcales</taxon>
        <taxon>Intrasporangiaceae</taxon>
        <taxon>Phycicoccus</taxon>
    </lineage>
</organism>
<name>A0A2N3YGV3_9MICO</name>
<reference evidence="8 9" key="1">
    <citation type="submission" date="2017-12" db="EMBL/GenBank/DDBJ databases">
        <title>Sequencing the genomes of 1000 Actinobacteria strains.</title>
        <authorList>
            <person name="Klenk H.-P."/>
        </authorList>
    </citation>
    <scope>NUCLEOTIDE SEQUENCE [LARGE SCALE GENOMIC DNA]</scope>
    <source>
        <strain evidence="8 9">DSM 12806</strain>
    </source>
</reference>
<feature type="binding site" evidence="6">
    <location>
        <position position="289"/>
    </location>
    <ligand>
        <name>Zn(2+)</name>
        <dbReference type="ChEBI" id="CHEBI:29105"/>
    </ligand>
</feature>
<keyword evidence="1 6" id="KW-0489">Methyltransferase</keyword>